<dbReference type="Proteomes" id="UP000553632">
    <property type="component" value="Unassembled WGS sequence"/>
</dbReference>
<keyword evidence="3" id="KW-1185">Reference proteome</keyword>
<organism evidence="2 3">
    <name type="scientific">Perkinsus olseni</name>
    <name type="common">Perkinsus atlanticus</name>
    <dbReference type="NCBI Taxonomy" id="32597"/>
    <lineage>
        <taxon>Eukaryota</taxon>
        <taxon>Sar</taxon>
        <taxon>Alveolata</taxon>
        <taxon>Perkinsozoa</taxon>
        <taxon>Perkinsea</taxon>
        <taxon>Perkinsida</taxon>
        <taxon>Perkinsidae</taxon>
        <taxon>Perkinsus</taxon>
    </lineage>
</organism>
<feature type="region of interest" description="Disordered" evidence="1">
    <location>
        <begin position="256"/>
        <end position="276"/>
    </location>
</feature>
<gene>
    <name evidence="2" type="ORF">FOZ63_025982</name>
</gene>
<comment type="caution">
    <text evidence="2">The sequence shown here is derived from an EMBL/GenBank/DDBJ whole genome shotgun (WGS) entry which is preliminary data.</text>
</comment>
<reference evidence="2 3" key="1">
    <citation type="submission" date="2020-04" db="EMBL/GenBank/DDBJ databases">
        <title>Perkinsus olseni comparative genomics.</title>
        <authorList>
            <person name="Bogema D.R."/>
        </authorList>
    </citation>
    <scope>NUCLEOTIDE SEQUENCE [LARGE SCALE GENOMIC DNA]</scope>
    <source>
        <strain evidence="2 3">ATCC PRA-207</strain>
    </source>
</reference>
<dbReference type="AlphaFoldDB" id="A0A7J6T168"/>
<feature type="region of interest" description="Disordered" evidence="1">
    <location>
        <begin position="1007"/>
        <end position="1055"/>
    </location>
</feature>
<evidence type="ECO:0000256" key="1">
    <source>
        <dbReference type="SAM" id="MobiDB-lite"/>
    </source>
</evidence>
<feature type="compositionally biased region" description="Basic and acidic residues" evidence="1">
    <location>
        <begin position="256"/>
        <end position="266"/>
    </location>
</feature>
<sequence>MRRPPEVLSLHRAWTCEASPDRHDRETLLSTRVEAIQRGCVTLLQGTCCYEKQAQEFRSFVADLYGSLNEPPLSVTDPHIAVLSEDTRPLETYMTLIAFGPTAYPSTYDSEQMDLNRRNYLADRSPHVPFCIVEVNESTGDVKAVHIDCCDRVLIDGRVSIDLAMCHHVIHRKVLLPGKPPIYLRMALSSAFDKNVFLCGYADVEQEGDFEPLLLCTLDGMPEAEDEHRHYRSMSSEIDAPEISRGLDERHVATWHGGRDRAKRSTEPLPRPTRKLGTPGCEEEYGIVLIVIDDDGCVWMRTDDRPACGRRVWFPALPFTRGVEAGDRCQQVLQLYNGFKHRGDEYGFATATRSGGVVVIEGCVGNTREFPDISTRQAALPLQVAALPIGFRPPAVMSFLTASDIIGEALALPMISATHAGLRCGLKAPFHGPWVMLTAGCISPASSSRPTVERLHRGFGVLFEVFNKPSLSATIFMHHLRCLALVLQFLLVFPLSLFPPPVDQLVSTLRKRILVRRSDLDWPPRAVPPRPDVCDSSLHGPTCSLIDGPQSGLAVLRHGGVRLGELLPESLLDSSDDADELRARVNRLLRRLNHSEPVSRDAEAVAFHLSLQTSTYTQMPDGVAIHYDDRWSIEVGRRPILGPSDTAGRIAFTKNVTITTLVVESASPVAVQGLSAQRVQWEGHARLSPIQSRIDVVAQSLLVGITRSSLEVPADATAVDEIRILSLSPVTLFTIEGRVSVNDPWHSPHRSIILEPKSRSKYRNAWLGVVAGSADFVDMHYVAEHGLKWRRAPSARDVDLTRGVFTNDLYSEIATMAHPTPSLFKLSQHVSRVLVSSWGKAYANSEDSIIEAALASTTEEAAIVEYLRWAALPRGERVVVADSELDREELAVRKDMKEILEMLHARFQKGPTKKPKAKAAVVSVDLSGDDIDTSRISAAVKTAFELVADGSHAAASTQTDGEGVSDKKSSIVEGRYIVHSERGEHVISHEDLIDVVESLLERVTTDGGDVEEVKMESFADSPPTPRSEDPALTSEGSPAPEERMPGSQSSLESST</sequence>
<feature type="compositionally biased region" description="Polar residues" evidence="1">
    <location>
        <begin position="1046"/>
        <end position="1055"/>
    </location>
</feature>
<protein>
    <submittedName>
        <fullName evidence="2">Uncharacterized protein</fullName>
    </submittedName>
</protein>
<dbReference type="EMBL" id="JABANO010014194">
    <property type="protein sequence ID" value="KAF4738989.1"/>
    <property type="molecule type" value="Genomic_DNA"/>
</dbReference>
<evidence type="ECO:0000313" key="3">
    <source>
        <dbReference type="Proteomes" id="UP000553632"/>
    </source>
</evidence>
<evidence type="ECO:0000313" key="2">
    <source>
        <dbReference type="EMBL" id="KAF4738989.1"/>
    </source>
</evidence>
<name>A0A7J6T168_PEROL</name>
<accession>A0A7J6T168</accession>
<proteinExistence type="predicted"/>